<dbReference type="GO" id="GO:0016787">
    <property type="term" value="F:hydrolase activity"/>
    <property type="evidence" value="ECO:0007669"/>
    <property type="project" value="UniProtKB-KW"/>
</dbReference>
<keyword evidence="4" id="KW-1185">Reference proteome</keyword>
<dbReference type="Pfam" id="PF12706">
    <property type="entry name" value="Lactamase_B_2"/>
    <property type="match status" value="1"/>
</dbReference>
<dbReference type="RefSeq" id="WP_169099639.1">
    <property type="nucleotide sequence ID" value="NZ_JABBVZ010000033.1"/>
</dbReference>
<evidence type="ECO:0000313" key="4">
    <source>
        <dbReference type="Proteomes" id="UP000533476"/>
    </source>
</evidence>
<dbReference type="Proteomes" id="UP000533476">
    <property type="component" value="Unassembled WGS sequence"/>
</dbReference>
<protein>
    <submittedName>
        <fullName evidence="3">MBL fold metallo-hydrolase</fullName>
    </submittedName>
</protein>
<dbReference type="InterPro" id="IPR036866">
    <property type="entry name" value="RibonucZ/Hydroxyglut_hydro"/>
</dbReference>
<keyword evidence="1 3" id="KW-0378">Hydrolase</keyword>
<accession>A0A7Y0Q3E6</accession>
<feature type="domain" description="Metallo-beta-lactamase" evidence="2">
    <location>
        <begin position="29"/>
        <end position="215"/>
    </location>
</feature>
<sequence>MEQMRAIRWYGQAGFVVEDGGARIAVDLFLRPDPRLRKPVVGPDDLGPLDAVLATHEHHDHLDEWTLRALQEHQPQLRVVVPEPIRRQAESLRLMNLEGAVPNVSFTVGALEVTPVRALHAVHMDEGYHFGEPDGRFLGYAIRAGSAVVYHSGDTIMYPKLAETLKALGVTILLLPINGRTYRRENQDLVGNLHPEEAVDLAVEVGARVLIPMHFETYPNNLGDVGQAADLALQAGVTLVVPHYGQPVPMDWPD</sequence>
<reference evidence="3 4" key="1">
    <citation type="submission" date="2020-04" db="EMBL/GenBank/DDBJ databases">
        <authorList>
            <person name="Zhang R."/>
            <person name="Schippers A."/>
        </authorList>
    </citation>
    <scope>NUCLEOTIDE SEQUENCE [LARGE SCALE GENOMIC DNA]</scope>
    <source>
        <strain evidence="3 4">DSM 109850</strain>
    </source>
</reference>
<comment type="caution">
    <text evidence="3">The sequence shown here is derived from an EMBL/GenBank/DDBJ whole genome shotgun (WGS) entry which is preliminary data.</text>
</comment>
<dbReference type="Gene3D" id="3.60.15.10">
    <property type="entry name" value="Ribonuclease Z/Hydroxyacylglutathione hydrolase-like"/>
    <property type="match status" value="1"/>
</dbReference>
<evidence type="ECO:0000313" key="3">
    <source>
        <dbReference type="EMBL" id="NMP22891.1"/>
    </source>
</evidence>
<dbReference type="PANTHER" id="PTHR43546:SF9">
    <property type="entry name" value="L-ASCORBATE-6-PHOSPHATE LACTONASE ULAG-RELATED"/>
    <property type="match status" value="1"/>
</dbReference>
<dbReference type="PANTHER" id="PTHR43546">
    <property type="entry name" value="UPF0173 METAL-DEPENDENT HYDROLASE MJ1163-RELATED"/>
    <property type="match status" value="1"/>
</dbReference>
<evidence type="ECO:0000256" key="1">
    <source>
        <dbReference type="ARBA" id="ARBA00022801"/>
    </source>
</evidence>
<organism evidence="3 4">
    <name type="scientific">Sulfobacillus harzensis</name>
    <dbReference type="NCBI Taxonomy" id="2729629"/>
    <lineage>
        <taxon>Bacteria</taxon>
        <taxon>Bacillati</taxon>
        <taxon>Bacillota</taxon>
        <taxon>Clostridia</taxon>
        <taxon>Eubacteriales</taxon>
        <taxon>Clostridiales Family XVII. Incertae Sedis</taxon>
        <taxon>Sulfobacillus</taxon>
    </lineage>
</organism>
<dbReference type="EMBL" id="JABBVZ010000033">
    <property type="protein sequence ID" value="NMP22891.1"/>
    <property type="molecule type" value="Genomic_DNA"/>
</dbReference>
<dbReference type="AlphaFoldDB" id="A0A7Y0Q3E6"/>
<name>A0A7Y0Q3E6_9FIRM</name>
<dbReference type="InterPro" id="IPR001279">
    <property type="entry name" value="Metallo-B-lactamas"/>
</dbReference>
<proteinExistence type="predicted"/>
<gene>
    <name evidence="3" type="ORF">HIJ39_11080</name>
</gene>
<dbReference type="SUPFAM" id="SSF56281">
    <property type="entry name" value="Metallo-hydrolase/oxidoreductase"/>
    <property type="match status" value="1"/>
</dbReference>
<dbReference type="InterPro" id="IPR050114">
    <property type="entry name" value="UPF0173_UPF0282_UlaG_hydrolase"/>
</dbReference>
<evidence type="ECO:0000259" key="2">
    <source>
        <dbReference type="Pfam" id="PF12706"/>
    </source>
</evidence>